<organism evidence="3 4">
    <name type="scientific">Bacillus chungangensis</name>
    <dbReference type="NCBI Taxonomy" id="587633"/>
    <lineage>
        <taxon>Bacteria</taxon>
        <taxon>Bacillati</taxon>
        <taxon>Bacillota</taxon>
        <taxon>Bacilli</taxon>
        <taxon>Bacillales</taxon>
        <taxon>Bacillaceae</taxon>
        <taxon>Bacillus</taxon>
    </lineage>
</organism>
<feature type="non-terminal residue" evidence="3">
    <location>
        <position position="29"/>
    </location>
</feature>
<keyword evidence="4" id="KW-1185">Reference proteome</keyword>
<dbReference type="EMBL" id="JAUSTT010000003">
    <property type="protein sequence ID" value="MDQ0174812.1"/>
    <property type="molecule type" value="Genomic_DNA"/>
</dbReference>
<dbReference type="RefSeq" id="WP_307226956.1">
    <property type="nucleotide sequence ID" value="NZ_JAUSTT010000003.1"/>
</dbReference>
<accession>A0ABT9WY27</accession>
<dbReference type="Proteomes" id="UP001223586">
    <property type="component" value="Unassembled WGS sequence"/>
</dbReference>
<dbReference type="GO" id="GO:0003677">
    <property type="term" value="F:DNA binding"/>
    <property type="evidence" value="ECO:0007669"/>
    <property type="project" value="UniProtKB-KW"/>
</dbReference>
<comment type="caution">
    <text evidence="3">The sequence shown here is derived from an EMBL/GenBank/DDBJ whole genome shotgun (WGS) entry which is preliminary data.</text>
</comment>
<dbReference type="PROSITE" id="PS50937">
    <property type="entry name" value="HTH_MERR_2"/>
    <property type="match status" value="1"/>
</dbReference>
<evidence type="ECO:0000259" key="1">
    <source>
        <dbReference type="PROSITE" id="PS50937"/>
    </source>
</evidence>
<evidence type="ECO:0000313" key="3">
    <source>
        <dbReference type="EMBL" id="MDQ0178196.1"/>
    </source>
</evidence>
<dbReference type="SUPFAM" id="SSF46955">
    <property type="entry name" value="Putative DNA-binding domain"/>
    <property type="match status" value="1"/>
</dbReference>
<proteinExistence type="predicted"/>
<keyword evidence="3" id="KW-0238">DNA-binding</keyword>
<feature type="domain" description="HTH merR-type" evidence="1">
    <location>
        <begin position="3"/>
        <end position="29"/>
    </location>
</feature>
<evidence type="ECO:0000313" key="4">
    <source>
        <dbReference type="Proteomes" id="UP001223586"/>
    </source>
</evidence>
<reference evidence="3 4" key="1">
    <citation type="submission" date="2023-07" db="EMBL/GenBank/DDBJ databases">
        <title>Genomic Encyclopedia of Type Strains, Phase IV (KMG-IV): sequencing the most valuable type-strain genomes for metagenomic binning, comparative biology and taxonomic classification.</title>
        <authorList>
            <person name="Goeker M."/>
        </authorList>
    </citation>
    <scope>NUCLEOTIDE SEQUENCE [LARGE SCALE GENOMIC DNA]</scope>
    <source>
        <strain evidence="3 4">DSM 23837</strain>
    </source>
</reference>
<dbReference type="InterPro" id="IPR009061">
    <property type="entry name" value="DNA-bd_dom_put_sf"/>
</dbReference>
<sequence>MKYYSIGEFAKLIGKTTQTLRNWDKQGVF</sequence>
<protein>
    <submittedName>
        <fullName evidence="3">DNA-binding transcriptional MerR regulator</fullName>
    </submittedName>
</protein>
<dbReference type="Pfam" id="PF00376">
    <property type="entry name" value="MerR"/>
    <property type="match status" value="1"/>
</dbReference>
<dbReference type="InterPro" id="IPR000551">
    <property type="entry name" value="MerR-type_HTH_dom"/>
</dbReference>
<dbReference type="Gene3D" id="1.10.1660.10">
    <property type="match status" value="1"/>
</dbReference>
<name>A0ABT9WY27_9BACI</name>
<evidence type="ECO:0000313" key="2">
    <source>
        <dbReference type="EMBL" id="MDQ0174812.1"/>
    </source>
</evidence>
<gene>
    <name evidence="2" type="ORF">J2S08_000646</name>
    <name evidence="3" type="ORF">J2S08_004099</name>
</gene>
<dbReference type="EMBL" id="JAUSTT010000035">
    <property type="protein sequence ID" value="MDQ0178196.1"/>
    <property type="molecule type" value="Genomic_DNA"/>
</dbReference>